<dbReference type="GO" id="GO:0046872">
    <property type="term" value="F:metal ion binding"/>
    <property type="evidence" value="ECO:0007669"/>
    <property type="project" value="UniProtKB-KW"/>
</dbReference>
<dbReference type="InterPro" id="IPR004453">
    <property type="entry name" value="QueG"/>
</dbReference>
<keyword evidence="9" id="KW-0846">Cobalamin</keyword>
<gene>
    <name evidence="9" type="primary">queG</name>
    <name evidence="11" type="ORF">R53530_LOCUS1343</name>
</gene>
<dbReference type="GO" id="GO:0005737">
    <property type="term" value="C:cytoplasm"/>
    <property type="evidence" value="ECO:0007669"/>
    <property type="project" value="UniProtKB-SubCell"/>
</dbReference>
<keyword evidence="1 9" id="KW-0004">4Fe-4S</keyword>
<evidence type="ECO:0000256" key="5">
    <source>
        <dbReference type="ARBA" id="ARBA00022785"/>
    </source>
</evidence>
<organism evidence="11 12">
    <name type="scientific">Commensalibacter communis</name>
    <dbReference type="NCBI Taxonomy" id="2972786"/>
    <lineage>
        <taxon>Bacteria</taxon>
        <taxon>Pseudomonadati</taxon>
        <taxon>Pseudomonadota</taxon>
        <taxon>Alphaproteobacteria</taxon>
        <taxon>Acetobacterales</taxon>
        <taxon>Acetobacteraceae</taxon>
    </lineage>
</organism>
<keyword evidence="5 9" id="KW-0671">Queuosine biosynthesis</keyword>
<keyword evidence="3 9" id="KW-0819">tRNA processing</keyword>
<evidence type="ECO:0000256" key="4">
    <source>
        <dbReference type="ARBA" id="ARBA00022723"/>
    </source>
</evidence>
<dbReference type="NCBIfam" id="TIGR00276">
    <property type="entry name" value="tRNA epoxyqueuosine(34) reductase QueG"/>
    <property type="match status" value="1"/>
</dbReference>
<comment type="cofactor">
    <cofactor evidence="9">
        <name>[4Fe-4S] cluster</name>
        <dbReference type="ChEBI" id="CHEBI:49883"/>
    </cofactor>
    <text evidence="9">Binds 2 [4Fe-4S] clusters per monomer.</text>
</comment>
<evidence type="ECO:0000256" key="2">
    <source>
        <dbReference type="ARBA" id="ARBA00022490"/>
    </source>
</evidence>
<dbReference type="InterPro" id="IPR017896">
    <property type="entry name" value="4Fe4S_Fe-S-bd"/>
</dbReference>
<feature type="domain" description="4Fe-4S ferredoxin-type" evidence="10">
    <location>
        <begin position="211"/>
        <end position="240"/>
    </location>
</feature>
<dbReference type="PROSITE" id="PS00198">
    <property type="entry name" value="4FE4S_FER_1"/>
    <property type="match status" value="1"/>
</dbReference>
<comment type="function">
    <text evidence="9">Catalyzes the conversion of epoxyqueuosine (oQ) to queuosine (Q), which is a hypermodified base found in the wobble positions of tRNA(Asp), tRNA(Asn), tRNA(His) and tRNA(Tyr).</text>
</comment>
<dbReference type="PANTHER" id="PTHR30002:SF4">
    <property type="entry name" value="EPOXYQUEUOSINE REDUCTASE"/>
    <property type="match status" value="1"/>
</dbReference>
<dbReference type="Pfam" id="PF08331">
    <property type="entry name" value="QueG_DUF1730"/>
    <property type="match status" value="1"/>
</dbReference>
<protein>
    <recommendedName>
        <fullName evidence="9">Epoxyqueuosine reductase</fullName>
        <ecNumber evidence="9">1.17.99.6</ecNumber>
    </recommendedName>
    <alternativeName>
        <fullName evidence="9">Queuosine biosynthesis protein QueG</fullName>
    </alternativeName>
</protein>
<comment type="caution">
    <text evidence="9">Lacks conserved residue(s) required for the propagation of feature annotation.</text>
</comment>
<feature type="binding site" evidence="9">
    <location>
        <position position="223"/>
    </location>
    <ligand>
        <name>[4Fe-4S] cluster</name>
        <dbReference type="ChEBI" id="CHEBI:49883"/>
        <label>1</label>
    </ligand>
</feature>
<reference evidence="11" key="1">
    <citation type="submission" date="2022-10" db="EMBL/GenBank/DDBJ databases">
        <authorList>
            <person name="Botero Cardona J."/>
        </authorList>
    </citation>
    <scope>NUCLEOTIDE SEQUENCE</scope>
    <source>
        <strain evidence="11">LMG 31819</strain>
    </source>
</reference>
<evidence type="ECO:0000256" key="8">
    <source>
        <dbReference type="ARBA" id="ARBA00023014"/>
    </source>
</evidence>
<feature type="binding site" evidence="9">
    <location>
        <position position="273"/>
    </location>
    <ligand>
        <name>[4Fe-4S] cluster</name>
        <dbReference type="ChEBI" id="CHEBI:49883"/>
        <label>2</label>
    </ligand>
</feature>
<keyword evidence="2 9" id="KW-0963">Cytoplasm</keyword>
<feature type="binding site" evidence="9">
    <location>
        <position position="230"/>
    </location>
    <ligand>
        <name>[4Fe-4S] cluster</name>
        <dbReference type="ChEBI" id="CHEBI:49883"/>
        <label>2</label>
    </ligand>
</feature>
<dbReference type="GO" id="GO:0052693">
    <property type="term" value="F:epoxyqueuosine reductase activity"/>
    <property type="evidence" value="ECO:0007669"/>
    <property type="project" value="UniProtKB-UniRule"/>
</dbReference>
<proteinExistence type="inferred from homology"/>
<keyword evidence="4 9" id="KW-0479">Metal-binding</keyword>
<comment type="subunit">
    <text evidence="9">Monomer.</text>
</comment>
<dbReference type="EMBL" id="CAMXCM010000003">
    <property type="protein sequence ID" value="CAI3942899.1"/>
    <property type="molecule type" value="Genomic_DNA"/>
</dbReference>
<dbReference type="PROSITE" id="PS51379">
    <property type="entry name" value="4FE4S_FER_2"/>
    <property type="match status" value="1"/>
</dbReference>
<dbReference type="GO" id="GO:0051539">
    <property type="term" value="F:4 iron, 4 sulfur cluster binding"/>
    <property type="evidence" value="ECO:0007669"/>
    <property type="project" value="UniProtKB-KW"/>
</dbReference>
<comment type="catalytic activity">
    <reaction evidence="9">
        <text>epoxyqueuosine(34) in tRNA + AH2 = queuosine(34) in tRNA + A + H2O</text>
        <dbReference type="Rhea" id="RHEA:32159"/>
        <dbReference type="Rhea" id="RHEA-COMP:18571"/>
        <dbReference type="Rhea" id="RHEA-COMP:18582"/>
        <dbReference type="ChEBI" id="CHEBI:13193"/>
        <dbReference type="ChEBI" id="CHEBI:15377"/>
        <dbReference type="ChEBI" id="CHEBI:17499"/>
        <dbReference type="ChEBI" id="CHEBI:194431"/>
        <dbReference type="ChEBI" id="CHEBI:194443"/>
        <dbReference type="EC" id="1.17.99.6"/>
    </reaction>
</comment>
<comment type="cofactor">
    <cofactor evidence="9">
        <name>cob(II)alamin</name>
        <dbReference type="ChEBI" id="CHEBI:16304"/>
    </cofactor>
</comment>
<feature type="binding site" evidence="9">
    <location>
        <position position="166"/>
    </location>
    <ligand>
        <name>cob(II)alamin</name>
        <dbReference type="ChEBI" id="CHEBI:16304"/>
    </ligand>
</feature>
<evidence type="ECO:0000259" key="10">
    <source>
        <dbReference type="PROSITE" id="PS51379"/>
    </source>
</evidence>
<feature type="binding site" evidence="9">
    <location>
        <position position="246"/>
    </location>
    <ligand>
        <name>[4Fe-4S] cluster</name>
        <dbReference type="ChEBI" id="CHEBI:49883"/>
        <label>2</label>
    </ligand>
</feature>
<comment type="pathway">
    <text evidence="9">tRNA modification; tRNA-queuosine biosynthesis.</text>
</comment>
<dbReference type="HAMAP" id="MF_00916">
    <property type="entry name" value="QueG"/>
    <property type="match status" value="1"/>
</dbReference>
<dbReference type="SUPFAM" id="SSF46548">
    <property type="entry name" value="alpha-helical ferredoxin"/>
    <property type="match status" value="1"/>
</dbReference>
<comment type="caution">
    <text evidence="11">The sequence shown here is derived from an EMBL/GenBank/DDBJ whole genome shotgun (WGS) entry which is preliminary data.</text>
</comment>
<dbReference type="Pfam" id="PF13484">
    <property type="entry name" value="Fer4_16"/>
    <property type="match status" value="1"/>
</dbReference>
<keyword evidence="7 9" id="KW-0408">Iron</keyword>
<feature type="binding site" evidence="9">
    <location>
        <position position="201"/>
    </location>
    <ligand>
        <name>cob(II)alamin</name>
        <dbReference type="ChEBI" id="CHEBI:16304"/>
    </ligand>
</feature>
<dbReference type="PANTHER" id="PTHR30002">
    <property type="entry name" value="EPOXYQUEUOSINE REDUCTASE"/>
    <property type="match status" value="1"/>
</dbReference>
<comment type="similarity">
    <text evidence="9">Belongs to the QueG family.</text>
</comment>
<dbReference type="AlphaFoldDB" id="A0A9W4TNX9"/>
<feature type="binding site" evidence="9">
    <location>
        <position position="85"/>
    </location>
    <ligand>
        <name>cob(II)alamin</name>
        <dbReference type="ChEBI" id="CHEBI:16304"/>
    </ligand>
</feature>
<evidence type="ECO:0000256" key="6">
    <source>
        <dbReference type="ARBA" id="ARBA00023002"/>
    </source>
</evidence>
<evidence type="ECO:0000256" key="3">
    <source>
        <dbReference type="ARBA" id="ARBA00022694"/>
    </source>
</evidence>
<evidence type="ECO:0000256" key="1">
    <source>
        <dbReference type="ARBA" id="ARBA00022485"/>
    </source>
</evidence>
<dbReference type="Gene3D" id="3.30.70.20">
    <property type="match status" value="1"/>
</dbReference>
<sequence length="377" mass="43114">MPLILIVYSFRIIPTFSNLSDILCLLMLPVSLTQLIRNKAFELGFDQFGICKAQLSPEKAQQLNEFIDRKRHGEMQWLEDRSFQRSSPDHLWPEVKSAIVLGVNYGPDIDPLANLNHPEIGNISVYARHRDYHDMIKGWLKHLAQYIIKEAKPFITPTDQVKVFVDTAPIMEKPLAQQAGLGWQGKHTNLVSRQFGSWLFLGEILTTLELPPSQTSKNHCGSCNQCLQACPTNAFPAPFQLDATRCISYLTIEYSGAIPIEFRKSIGNRIYGCDDCLAVCPWNHFAQHSRHIKLQARQELNKPLLKEFSHFTEEEFRQFFSGSPVKRIGYIRFIRNVLIALGNSQQQSLLCHAQLWANHDNAIIQETAQWAIEQLKS</sequence>
<evidence type="ECO:0000313" key="11">
    <source>
        <dbReference type="EMBL" id="CAI3942899.1"/>
    </source>
</evidence>
<comment type="subcellular location">
    <subcellularLocation>
        <location evidence="9">Cytoplasm</location>
    </subcellularLocation>
</comment>
<feature type="binding site" evidence="9">
    <location>
        <position position="248"/>
    </location>
    <ligand>
        <name>cob(II)alamin</name>
        <dbReference type="ChEBI" id="CHEBI:16304"/>
    </ligand>
</feature>
<feature type="active site" description="Proton donor" evidence="9">
    <location>
        <position position="166"/>
    </location>
</feature>
<feature type="binding site" evidence="9">
    <location>
        <position position="276"/>
    </location>
    <ligand>
        <name>[4Fe-4S] cluster</name>
        <dbReference type="ChEBI" id="CHEBI:49883"/>
        <label>2</label>
    </ligand>
</feature>
<feature type="binding site" evidence="9">
    <location>
        <begin position="273"/>
        <end position="274"/>
    </location>
    <ligand>
        <name>cob(II)alamin</name>
        <dbReference type="ChEBI" id="CHEBI:16304"/>
    </ligand>
</feature>
<dbReference type="InterPro" id="IPR017900">
    <property type="entry name" value="4Fe4S_Fe_S_CS"/>
</dbReference>
<dbReference type="GO" id="GO:0031419">
    <property type="term" value="F:cobalamin binding"/>
    <property type="evidence" value="ECO:0007669"/>
    <property type="project" value="UniProtKB-KW"/>
</dbReference>
<feature type="binding site" evidence="9">
    <location>
        <position position="226"/>
    </location>
    <ligand>
        <name>[4Fe-4S] cluster</name>
        <dbReference type="ChEBI" id="CHEBI:49883"/>
        <label>1</label>
    </ligand>
</feature>
<name>A0A9W4TNX9_9PROT</name>
<dbReference type="InterPro" id="IPR013542">
    <property type="entry name" value="QueG_DUF1730"/>
</dbReference>
<keyword evidence="8 9" id="KW-0411">Iron-sulfur</keyword>
<feature type="binding site" evidence="9">
    <location>
        <position position="190"/>
    </location>
    <ligand>
        <name>cob(II)alamin</name>
        <dbReference type="ChEBI" id="CHEBI:16304"/>
    </ligand>
</feature>
<feature type="binding site" evidence="9">
    <location>
        <position position="220"/>
    </location>
    <ligand>
        <name>[4Fe-4S] cluster</name>
        <dbReference type="ChEBI" id="CHEBI:49883"/>
        <label>1</label>
    </ligand>
</feature>
<dbReference type="Proteomes" id="UP001154255">
    <property type="component" value="Unassembled WGS sequence"/>
</dbReference>
<keyword evidence="9" id="KW-0170">Cobalt</keyword>
<accession>A0A9W4TNX9</accession>
<dbReference type="EC" id="1.17.99.6" evidence="9"/>
<evidence type="ECO:0000256" key="7">
    <source>
        <dbReference type="ARBA" id="ARBA00023004"/>
    </source>
</evidence>
<keyword evidence="6 9" id="KW-0560">Oxidoreductase</keyword>
<dbReference type="GO" id="GO:0008616">
    <property type="term" value="P:tRNA queuosine(34) biosynthetic process"/>
    <property type="evidence" value="ECO:0007669"/>
    <property type="project" value="UniProtKB-UniRule"/>
</dbReference>
<evidence type="ECO:0000256" key="9">
    <source>
        <dbReference type="HAMAP-Rule" id="MF_00916"/>
    </source>
</evidence>
<evidence type="ECO:0000313" key="12">
    <source>
        <dbReference type="Proteomes" id="UP001154255"/>
    </source>
</evidence>
<feature type="binding site" evidence="9">
    <location>
        <position position="280"/>
    </location>
    <ligand>
        <name>[4Fe-4S] cluster</name>
        <dbReference type="ChEBI" id="CHEBI:49883"/>
        <label>1</label>
    </ligand>
</feature>